<reference evidence="2 3" key="1">
    <citation type="submission" date="2017-12" db="EMBL/GenBank/DDBJ databases">
        <authorList>
            <person name="Hurst M.R.H."/>
        </authorList>
    </citation>
    <scope>NUCLEOTIDE SEQUENCE [LARGE SCALE GENOMIC DNA]</scope>
    <source>
        <strain evidence="2 3">BM15</strain>
    </source>
</reference>
<dbReference type="KEGG" id="paro:CUV01_14095"/>
<dbReference type="Proteomes" id="UP000233742">
    <property type="component" value="Chromosome"/>
</dbReference>
<dbReference type="OrthoDB" id="7876140at2"/>
<accession>A0A2K9EU34</accession>
<name>A0A2K9EU34_9RHOB</name>
<sequence length="127" mass="13412">MIPALAAALCSLMPLGVLAQEASWHCSFDNECLDQECAPSGYEASLVLLASSIDAGIATLSGRLEDSAENLPLAGMDQNGLVRLFNIENATGARLLTLSPDGTARYTTHIADPAMVMTYLGRCEEAH</sequence>
<feature type="signal peptide" evidence="1">
    <location>
        <begin position="1"/>
        <end position="19"/>
    </location>
</feature>
<dbReference type="EMBL" id="CP025408">
    <property type="protein sequence ID" value="AUH34366.1"/>
    <property type="molecule type" value="Genomic_DNA"/>
</dbReference>
<protein>
    <submittedName>
        <fullName evidence="2">Uncharacterized protein</fullName>
    </submittedName>
</protein>
<feature type="chain" id="PRO_5014998486" evidence="1">
    <location>
        <begin position="20"/>
        <end position="127"/>
    </location>
</feature>
<dbReference type="AlphaFoldDB" id="A0A2K9EU34"/>
<organism evidence="2 3">
    <name type="scientific">Paracoccus tegillarcae</name>
    <dbReference type="NCBI Taxonomy" id="1529068"/>
    <lineage>
        <taxon>Bacteria</taxon>
        <taxon>Pseudomonadati</taxon>
        <taxon>Pseudomonadota</taxon>
        <taxon>Alphaproteobacteria</taxon>
        <taxon>Rhodobacterales</taxon>
        <taxon>Paracoccaceae</taxon>
        <taxon>Paracoccus</taxon>
    </lineage>
</organism>
<dbReference type="RefSeq" id="WP_101461028.1">
    <property type="nucleotide sequence ID" value="NZ_CP025408.1"/>
</dbReference>
<keyword evidence="1" id="KW-0732">Signal</keyword>
<proteinExistence type="predicted"/>
<keyword evidence="3" id="KW-1185">Reference proteome</keyword>
<evidence type="ECO:0000256" key="1">
    <source>
        <dbReference type="SAM" id="SignalP"/>
    </source>
</evidence>
<evidence type="ECO:0000313" key="3">
    <source>
        <dbReference type="Proteomes" id="UP000233742"/>
    </source>
</evidence>
<evidence type="ECO:0000313" key="2">
    <source>
        <dbReference type="EMBL" id="AUH34366.1"/>
    </source>
</evidence>
<gene>
    <name evidence="2" type="ORF">CUV01_14095</name>
</gene>